<comment type="caution">
    <text evidence="1">The sequence shown here is derived from an EMBL/GenBank/DDBJ whole genome shotgun (WGS) entry which is preliminary data.</text>
</comment>
<evidence type="ECO:0000313" key="1">
    <source>
        <dbReference type="EMBL" id="KAK8194261.1"/>
    </source>
</evidence>
<name>A0ACC3S394_9PEZI</name>
<keyword evidence="2" id="KW-1185">Reference proteome</keyword>
<evidence type="ECO:0000313" key="2">
    <source>
        <dbReference type="Proteomes" id="UP001320706"/>
    </source>
</evidence>
<organism evidence="1 2">
    <name type="scientific">Zalaria obscura</name>
    <dbReference type="NCBI Taxonomy" id="2024903"/>
    <lineage>
        <taxon>Eukaryota</taxon>
        <taxon>Fungi</taxon>
        <taxon>Dikarya</taxon>
        <taxon>Ascomycota</taxon>
        <taxon>Pezizomycotina</taxon>
        <taxon>Dothideomycetes</taxon>
        <taxon>Dothideomycetidae</taxon>
        <taxon>Dothideales</taxon>
        <taxon>Zalariaceae</taxon>
        <taxon>Zalaria</taxon>
    </lineage>
</organism>
<dbReference type="Proteomes" id="UP001320706">
    <property type="component" value="Unassembled WGS sequence"/>
</dbReference>
<accession>A0ACC3S394</accession>
<reference evidence="1" key="1">
    <citation type="submission" date="2024-02" db="EMBL/GenBank/DDBJ databases">
        <title>Metagenome Assembled Genome of Zalaria obscura JY119.</title>
        <authorList>
            <person name="Vighnesh L."/>
            <person name="Jagadeeshwari U."/>
            <person name="Venkata Ramana C."/>
            <person name="Sasikala C."/>
        </authorList>
    </citation>
    <scope>NUCLEOTIDE SEQUENCE</scope>
    <source>
        <strain evidence="1">JY119</strain>
    </source>
</reference>
<proteinExistence type="predicted"/>
<protein>
    <submittedName>
        <fullName evidence="1">Uncharacterized protein</fullName>
    </submittedName>
</protein>
<sequence>MDKLWLEQARAAHDVASGLSVYIEHSDRYATEIAAAMTDLLAISVLYRRLDDVDRPSEYGRSFYRISNDLDVVVTGFYGRDDPSMPHALSSGGFVLIVEMPFEREQSLRLYWRPTDCRTVINRAAGVVVHESEARCQPLRRRSEGTMATTTVNHAVVNDSLQDMVSIGDALEYPLLGNRWLRNLDTGILCSGWSFETHGTRVMSCVIVALKETWIV</sequence>
<dbReference type="EMBL" id="JAMKPW020000043">
    <property type="protein sequence ID" value="KAK8194261.1"/>
    <property type="molecule type" value="Genomic_DNA"/>
</dbReference>
<gene>
    <name evidence="1" type="ORF">M8818_007449</name>
</gene>